<proteinExistence type="predicted"/>
<feature type="compositionally biased region" description="Low complexity" evidence="1">
    <location>
        <begin position="1"/>
        <end position="37"/>
    </location>
</feature>
<comment type="caution">
    <text evidence="2">The sequence shown here is derived from an EMBL/GenBank/DDBJ whole genome shotgun (WGS) entry which is preliminary data.</text>
</comment>
<organism evidence="2 3">
    <name type="scientific">Actinomyces urogenitalis DSM 15434</name>
    <dbReference type="NCBI Taxonomy" id="525246"/>
    <lineage>
        <taxon>Bacteria</taxon>
        <taxon>Bacillati</taxon>
        <taxon>Actinomycetota</taxon>
        <taxon>Actinomycetes</taxon>
        <taxon>Actinomycetales</taxon>
        <taxon>Actinomycetaceae</taxon>
        <taxon>Actinomyces</taxon>
    </lineage>
</organism>
<name>C0W7N9_9ACTO</name>
<accession>C0W7N9</accession>
<protein>
    <submittedName>
        <fullName evidence="2">Uncharacterized protein</fullName>
    </submittedName>
</protein>
<evidence type="ECO:0000256" key="1">
    <source>
        <dbReference type="SAM" id="MobiDB-lite"/>
    </source>
</evidence>
<keyword evidence="3" id="KW-1185">Reference proteome</keyword>
<evidence type="ECO:0000313" key="3">
    <source>
        <dbReference type="Proteomes" id="UP000004778"/>
    </source>
</evidence>
<dbReference type="Proteomes" id="UP000004778">
    <property type="component" value="Unassembled WGS sequence"/>
</dbReference>
<reference evidence="2 3" key="1">
    <citation type="submission" date="2009-01" db="EMBL/GenBank/DDBJ databases">
        <authorList>
            <person name="Qin X."/>
            <person name="Bachman B."/>
            <person name="Battles P."/>
            <person name="Bell A."/>
            <person name="Bess C."/>
            <person name="Bickham C."/>
            <person name="Chaboub L."/>
            <person name="Chen D."/>
            <person name="Coyle M."/>
            <person name="Deiros D.R."/>
            <person name="Dinh H."/>
            <person name="Forbes L."/>
            <person name="Fowler G."/>
            <person name="Francisco L."/>
            <person name="Fu Q."/>
            <person name="Gubbala S."/>
            <person name="Hale W."/>
            <person name="Han Y."/>
            <person name="Hemphill L."/>
            <person name="Highlander S.K."/>
            <person name="Hirani K."/>
            <person name="Hogues M."/>
            <person name="Jackson L."/>
            <person name="Jakkamsetti A."/>
            <person name="Javaid M."/>
            <person name="Jiang H."/>
            <person name="Korchina V."/>
            <person name="Kovar C."/>
            <person name="Lara F."/>
            <person name="Lee S."/>
            <person name="Mata R."/>
            <person name="Mathew T."/>
            <person name="Moen C."/>
            <person name="Morales K."/>
            <person name="Munidasa M."/>
            <person name="Nazareth L."/>
            <person name="Ngo R."/>
            <person name="Nguyen L."/>
            <person name="Okwuonu G."/>
            <person name="Ongeri F."/>
            <person name="Patil S."/>
            <person name="Petrosino J."/>
            <person name="Pham C."/>
            <person name="Pham P."/>
            <person name="Pu L.-L."/>
            <person name="Puazo M."/>
            <person name="Raj R."/>
            <person name="Reid J."/>
            <person name="Rouhana J."/>
            <person name="Saada N."/>
            <person name="Shang Y."/>
            <person name="Simmons D."/>
            <person name="Thornton R."/>
            <person name="Warren J."/>
            <person name="Weissenberger G."/>
            <person name="Zhang J."/>
            <person name="Zhang L."/>
            <person name="Zhou C."/>
            <person name="Zhu D."/>
            <person name="Muzny D."/>
            <person name="Worley K."/>
            <person name="Gibbs R."/>
        </authorList>
    </citation>
    <scope>NUCLEOTIDE SEQUENCE [LARGE SCALE GENOMIC DNA]</scope>
    <source>
        <strain evidence="2 3">DSM 15434</strain>
    </source>
</reference>
<feature type="region of interest" description="Disordered" evidence="1">
    <location>
        <begin position="1"/>
        <end position="46"/>
    </location>
</feature>
<evidence type="ECO:0000313" key="2">
    <source>
        <dbReference type="EMBL" id="EEH65256.1"/>
    </source>
</evidence>
<feature type="non-terminal residue" evidence="2">
    <location>
        <position position="1"/>
    </location>
</feature>
<gene>
    <name evidence="2" type="ORF">HMPREF0058_1883</name>
</gene>
<dbReference type="AlphaFoldDB" id="C0W7N9"/>
<sequence>GEAGSLPAAPAAGSSFGLGGAAPAAPTAGQPAAQPSGDEVTDAMNALPEDLRRRLGLA</sequence>
<dbReference type="EMBL" id="ACFH01000133">
    <property type="protein sequence ID" value="EEH65256.1"/>
    <property type="molecule type" value="Genomic_DNA"/>
</dbReference>
<dbReference type="HOGENOM" id="CLU_2966018_0_0_11"/>